<dbReference type="InterPro" id="IPR037294">
    <property type="entry name" value="ABC_BtuC-like"/>
</dbReference>
<feature type="transmembrane region" description="Helical" evidence="7">
    <location>
        <begin position="240"/>
        <end position="259"/>
    </location>
</feature>
<feature type="transmembrane region" description="Helical" evidence="7">
    <location>
        <begin position="59"/>
        <end position="78"/>
    </location>
</feature>
<dbReference type="RefSeq" id="WP_184451873.1">
    <property type="nucleotide sequence ID" value="NZ_JACHMK010000001.1"/>
</dbReference>
<keyword evidence="3 6" id="KW-0812">Transmembrane</keyword>
<evidence type="ECO:0000256" key="2">
    <source>
        <dbReference type="ARBA" id="ARBA00008034"/>
    </source>
</evidence>
<dbReference type="Pfam" id="PF00950">
    <property type="entry name" value="ABC-3"/>
    <property type="match status" value="1"/>
</dbReference>
<comment type="similarity">
    <text evidence="2 6">Belongs to the ABC-3 integral membrane protein family.</text>
</comment>
<keyword evidence="4 7" id="KW-1133">Transmembrane helix</keyword>
<dbReference type="AlphaFoldDB" id="A0A923E489"/>
<comment type="subcellular location">
    <subcellularLocation>
        <location evidence="6">Cell membrane</location>
        <topology evidence="6">Multi-pass membrane protein</topology>
    </subcellularLocation>
    <subcellularLocation>
        <location evidence="1">Membrane</location>
        <topology evidence="1">Multi-pass membrane protein</topology>
    </subcellularLocation>
</comment>
<feature type="transmembrane region" description="Helical" evidence="7">
    <location>
        <begin position="154"/>
        <end position="172"/>
    </location>
</feature>
<keyword evidence="5 7" id="KW-0472">Membrane</keyword>
<dbReference type="PANTHER" id="PTHR30477">
    <property type="entry name" value="ABC-TRANSPORTER METAL-BINDING PROTEIN"/>
    <property type="match status" value="1"/>
</dbReference>
<evidence type="ECO:0000313" key="9">
    <source>
        <dbReference type="Proteomes" id="UP000617426"/>
    </source>
</evidence>
<feature type="transmembrane region" description="Helical" evidence="7">
    <location>
        <begin position="30"/>
        <end position="52"/>
    </location>
</feature>
<protein>
    <submittedName>
        <fullName evidence="8">Manganese/iron transport system permease protein</fullName>
    </submittedName>
</protein>
<evidence type="ECO:0000256" key="5">
    <source>
        <dbReference type="ARBA" id="ARBA00023136"/>
    </source>
</evidence>
<dbReference type="PANTHER" id="PTHR30477:SF0">
    <property type="entry name" value="METAL TRANSPORT SYSTEM MEMBRANE PROTEIN TM_0125-RELATED"/>
    <property type="match status" value="1"/>
</dbReference>
<proteinExistence type="inferred from homology"/>
<feature type="transmembrane region" description="Helical" evidence="7">
    <location>
        <begin position="271"/>
        <end position="292"/>
    </location>
</feature>
<dbReference type="SUPFAM" id="SSF81345">
    <property type="entry name" value="ABC transporter involved in vitamin B12 uptake, BtuC"/>
    <property type="match status" value="1"/>
</dbReference>
<name>A0A923E489_9ACTO</name>
<sequence length="311" mass="32213">MTQYFSDTIEGLRLLLSQVPGLATPTSAPYLFRPFLLLIVLALVIGPVATIVNLRRLEFNAEAMVHSVFPGIVAGAIWGGSDRIIPGAALTAVVVALALTWASRRPSLAEGGAAVILTGFFSIGIIISLKKGDMSGQLEALMFGRLLEVTDSRLLQALLVCLLALILMAATWKEQLFVAHDRHGAGAAGINTLLVDIVINAAVGAVVVSASTAVGVLLVIGYLVVPGAAARLLGTTNRAMVVISTLVALAGGWIGIEWMNAPAARPVSPQAAVSLSLLAVFALCLALSRIFARFPLIAPGAPSAPRTVDAA</sequence>
<organism evidence="8 9">
    <name type="scientific">Schaalia hyovaginalis</name>
    <dbReference type="NCBI Taxonomy" id="29316"/>
    <lineage>
        <taxon>Bacteria</taxon>
        <taxon>Bacillati</taxon>
        <taxon>Actinomycetota</taxon>
        <taxon>Actinomycetes</taxon>
        <taxon>Actinomycetales</taxon>
        <taxon>Actinomycetaceae</taxon>
        <taxon>Schaalia</taxon>
    </lineage>
</organism>
<dbReference type="EMBL" id="JACHMK010000001">
    <property type="protein sequence ID" value="MBB6334107.1"/>
    <property type="molecule type" value="Genomic_DNA"/>
</dbReference>
<dbReference type="InterPro" id="IPR001626">
    <property type="entry name" value="ABC_TroCD"/>
</dbReference>
<reference evidence="8" key="1">
    <citation type="submission" date="2020-08" db="EMBL/GenBank/DDBJ databases">
        <title>Sequencing the genomes of 1000 actinobacteria strains.</title>
        <authorList>
            <person name="Klenk H.-P."/>
        </authorList>
    </citation>
    <scope>NUCLEOTIDE SEQUENCE</scope>
    <source>
        <strain evidence="8">DSM 10695</strain>
    </source>
</reference>
<feature type="transmembrane region" description="Helical" evidence="7">
    <location>
        <begin position="213"/>
        <end position="233"/>
    </location>
</feature>
<feature type="transmembrane region" description="Helical" evidence="7">
    <location>
        <begin position="184"/>
        <end position="207"/>
    </location>
</feature>
<evidence type="ECO:0000256" key="3">
    <source>
        <dbReference type="ARBA" id="ARBA00022692"/>
    </source>
</evidence>
<evidence type="ECO:0000256" key="4">
    <source>
        <dbReference type="ARBA" id="ARBA00022989"/>
    </source>
</evidence>
<keyword evidence="9" id="KW-1185">Reference proteome</keyword>
<gene>
    <name evidence="8" type="ORF">HD592_000672</name>
</gene>
<comment type="caution">
    <text evidence="8">The sequence shown here is derived from an EMBL/GenBank/DDBJ whole genome shotgun (WGS) entry which is preliminary data.</text>
</comment>
<dbReference type="GO" id="GO:0055085">
    <property type="term" value="P:transmembrane transport"/>
    <property type="evidence" value="ECO:0007669"/>
    <property type="project" value="InterPro"/>
</dbReference>
<evidence type="ECO:0000256" key="7">
    <source>
        <dbReference type="SAM" id="Phobius"/>
    </source>
</evidence>
<evidence type="ECO:0000256" key="1">
    <source>
        <dbReference type="ARBA" id="ARBA00004141"/>
    </source>
</evidence>
<evidence type="ECO:0000313" key="8">
    <source>
        <dbReference type="EMBL" id="MBB6334107.1"/>
    </source>
</evidence>
<keyword evidence="6" id="KW-0813">Transport</keyword>
<accession>A0A923E489</accession>
<evidence type="ECO:0000256" key="6">
    <source>
        <dbReference type="RuleBase" id="RU003943"/>
    </source>
</evidence>
<dbReference type="Gene3D" id="1.10.3470.10">
    <property type="entry name" value="ABC transporter involved in vitamin B12 uptake, BtuC"/>
    <property type="match status" value="1"/>
</dbReference>
<feature type="transmembrane region" description="Helical" evidence="7">
    <location>
        <begin position="84"/>
        <end position="101"/>
    </location>
</feature>
<feature type="transmembrane region" description="Helical" evidence="7">
    <location>
        <begin position="108"/>
        <end position="129"/>
    </location>
</feature>
<dbReference type="GO" id="GO:0043190">
    <property type="term" value="C:ATP-binding cassette (ABC) transporter complex"/>
    <property type="evidence" value="ECO:0007669"/>
    <property type="project" value="InterPro"/>
</dbReference>
<dbReference type="Proteomes" id="UP000617426">
    <property type="component" value="Unassembled WGS sequence"/>
</dbReference>